<dbReference type="EMBL" id="JAHKKG010000007">
    <property type="protein sequence ID" value="MBU2666403.1"/>
    <property type="molecule type" value="Genomic_DNA"/>
</dbReference>
<evidence type="ECO:0000313" key="1">
    <source>
        <dbReference type="EMBL" id="MBU2666403.1"/>
    </source>
</evidence>
<evidence type="ECO:0000313" key="2">
    <source>
        <dbReference type="Proteomes" id="UP001519654"/>
    </source>
</evidence>
<proteinExistence type="predicted"/>
<organism evidence="1 2">
    <name type="scientific">Paractinoplanes bogorensis</name>
    <dbReference type="NCBI Taxonomy" id="1610840"/>
    <lineage>
        <taxon>Bacteria</taxon>
        <taxon>Bacillati</taxon>
        <taxon>Actinomycetota</taxon>
        <taxon>Actinomycetes</taxon>
        <taxon>Micromonosporales</taxon>
        <taxon>Micromonosporaceae</taxon>
        <taxon>Paractinoplanes</taxon>
    </lineage>
</organism>
<sequence length="105" mass="10588">MDDMTGIDVPAVRAMGAAVDGVADRLARTAAEMRGWEDVGRGAVDGSATTEGGLIGAVWAWEITIDGLAAIVRDYGHQLRAAAGDFSAADTGAADRIQSAGTPGA</sequence>
<protein>
    <recommendedName>
        <fullName evidence="3">WXG100 family type VII secretion target</fullName>
    </recommendedName>
</protein>
<comment type="caution">
    <text evidence="1">The sequence shown here is derived from an EMBL/GenBank/DDBJ whole genome shotgun (WGS) entry which is preliminary data.</text>
</comment>
<keyword evidence="2" id="KW-1185">Reference proteome</keyword>
<gene>
    <name evidence="1" type="ORF">KOI35_23135</name>
</gene>
<dbReference type="RefSeq" id="WP_215789919.1">
    <property type="nucleotide sequence ID" value="NZ_JAHKKG010000007.1"/>
</dbReference>
<name>A0ABS5YSI7_9ACTN</name>
<accession>A0ABS5YSI7</accession>
<reference evidence="1 2" key="1">
    <citation type="submission" date="2021-06" db="EMBL/GenBank/DDBJ databases">
        <title>Actinoplanes lichenicola sp. nov., and Actinoplanes ovalisporus sp. nov., isolated from lichen in Thailand.</title>
        <authorList>
            <person name="Saeng-In P."/>
            <person name="Kanchanasin P."/>
            <person name="Yuki M."/>
            <person name="Kudo T."/>
            <person name="Ohkuma M."/>
            <person name="Phongsopitanun W."/>
            <person name="Tanasupawat S."/>
        </authorList>
    </citation>
    <scope>NUCLEOTIDE SEQUENCE [LARGE SCALE GENOMIC DNA]</scope>
    <source>
        <strain evidence="1 2">NBRC 110975</strain>
    </source>
</reference>
<evidence type="ECO:0008006" key="3">
    <source>
        <dbReference type="Google" id="ProtNLM"/>
    </source>
</evidence>
<dbReference type="Proteomes" id="UP001519654">
    <property type="component" value="Unassembled WGS sequence"/>
</dbReference>